<dbReference type="NCBIfam" id="NF033442">
    <property type="entry name" value="BREX_PglW"/>
    <property type="match status" value="1"/>
</dbReference>
<dbReference type="InterPro" id="IPR049832">
    <property type="entry name" value="BREX_PglW"/>
</dbReference>
<evidence type="ECO:0000313" key="8">
    <source>
        <dbReference type="EMBL" id="MDN4479710.1"/>
    </source>
</evidence>
<dbReference type="InterPro" id="IPR050205">
    <property type="entry name" value="CDPK_Ser/Thr_kinases"/>
</dbReference>
<accession>A0ABT8GE60</accession>
<feature type="region of interest" description="Disordered" evidence="5">
    <location>
        <begin position="1349"/>
        <end position="1368"/>
    </location>
</feature>
<comment type="caution">
    <text evidence="8">The sequence shown here is derived from an EMBL/GenBank/DDBJ whole genome shotgun (WGS) entry which is preliminary data.</text>
</comment>
<dbReference type="RefSeq" id="WP_301140900.1">
    <property type="nucleotide sequence ID" value="NZ_JAUHQA010000001.1"/>
</dbReference>
<feature type="domain" description="NERD" evidence="7">
    <location>
        <begin position="14"/>
        <end position="127"/>
    </location>
</feature>
<evidence type="ECO:0000256" key="4">
    <source>
        <dbReference type="ARBA" id="ARBA00022840"/>
    </source>
</evidence>
<evidence type="ECO:0000259" key="6">
    <source>
        <dbReference type="PROSITE" id="PS50011"/>
    </source>
</evidence>
<dbReference type="SMART" id="SM00220">
    <property type="entry name" value="S_TKc"/>
    <property type="match status" value="1"/>
</dbReference>
<dbReference type="PANTHER" id="PTHR24349">
    <property type="entry name" value="SERINE/THREONINE-PROTEIN KINASE"/>
    <property type="match status" value="1"/>
</dbReference>
<evidence type="ECO:0000256" key="3">
    <source>
        <dbReference type="ARBA" id="ARBA00022777"/>
    </source>
</evidence>
<feature type="region of interest" description="Disordered" evidence="5">
    <location>
        <begin position="1"/>
        <end position="21"/>
    </location>
</feature>
<dbReference type="Proteomes" id="UP001172708">
    <property type="component" value="Unassembled WGS sequence"/>
</dbReference>
<keyword evidence="9" id="KW-1185">Reference proteome</keyword>
<organism evidence="8 9">
    <name type="scientific">Demequina muriae</name>
    <dbReference type="NCBI Taxonomy" id="3051664"/>
    <lineage>
        <taxon>Bacteria</taxon>
        <taxon>Bacillati</taxon>
        <taxon>Actinomycetota</taxon>
        <taxon>Actinomycetes</taxon>
        <taxon>Micrococcales</taxon>
        <taxon>Demequinaceae</taxon>
        <taxon>Demequina</taxon>
    </lineage>
</organism>
<keyword evidence="3 8" id="KW-0418">Kinase</keyword>
<dbReference type="EMBL" id="JAUHQA010000001">
    <property type="protein sequence ID" value="MDN4479710.1"/>
    <property type="molecule type" value="Genomic_DNA"/>
</dbReference>
<dbReference type="Gene3D" id="1.10.510.10">
    <property type="entry name" value="Transferase(Phosphotransferase) domain 1"/>
    <property type="match status" value="2"/>
</dbReference>
<feature type="domain" description="Protein kinase" evidence="6">
    <location>
        <begin position="189"/>
        <end position="485"/>
    </location>
</feature>
<evidence type="ECO:0000256" key="2">
    <source>
        <dbReference type="ARBA" id="ARBA00022741"/>
    </source>
</evidence>
<dbReference type="Pfam" id="PF00069">
    <property type="entry name" value="Pkinase"/>
    <property type="match status" value="2"/>
</dbReference>
<name>A0ABT8GE60_9MICO</name>
<dbReference type="Pfam" id="PF08378">
    <property type="entry name" value="NERD"/>
    <property type="match status" value="1"/>
</dbReference>
<dbReference type="GO" id="GO:0016301">
    <property type="term" value="F:kinase activity"/>
    <property type="evidence" value="ECO:0007669"/>
    <property type="project" value="UniProtKB-KW"/>
</dbReference>
<evidence type="ECO:0000256" key="1">
    <source>
        <dbReference type="ARBA" id="ARBA00022679"/>
    </source>
</evidence>
<gene>
    <name evidence="8" type="primary">pglW</name>
    <name evidence="8" type="ORF">QQX02_02055</name>
</gene>
<dbReference type="PROSITE" id="PS50965">
    <property type="entry name" value="NERD"/>
    <property type="match status" value="1"/>
</dbReference>
<evidence type="ECO:0000313" key="9">
    <source>
        <dbReference type="Proteomes" id="UP001172708"/>
    </source>
</evidence>
<dbReference type="InterPro" id="IPR011009">
    <property type="entry name" value="Kinase-like_dom_sf"/>
</dbReference>
<evidence type="ECO:0000259" key="7">
    <source>
        <dbReference type="PROSITE" id="PS50965"/>
    </source>
</evidence>
<protein>
    <submittedName>
        <fullName evidence="8">BREX system serine/threonine kinase PglW</fullName>
    </submittedName>
</protein>
<keyword evidence="4" id="KW-0067">ATP-binding</keyword>
<proteinExistence type="predicted"/>
<dbReference type="PROSITE" id="PS50011">
    <property type="entry name" value="PROTEIN_KINASE_DOM"/>
    <property type="match status" value="2"/>
</dbReference>
<keyword evidence="2" id="KW-0547">Nucleotide-binding</keyword>
<reference evidence="8" key="1">
    <citation type="submission" date="2023-06" db="EMBL/GenBank/DDBJ databases">
        <title>Egi l300058.</title>
        <authorList>
            <person name="Gao L."/>
            <person name="Fang B.-Z."/>
            <person name="Li W.-J."/>
        </authorList>
    </citation>
    <scope>NUCLEOTIDE SEQUENCE</scope>
    <source>
        <strain evidence="8">EGI L300058</strain>
    </source>
</reference>
<evidence type="ECO:0000256" key="5">
    <source>
        <dbReference type="SAM" id="MobiDB-lite"/>
    </source>
</evidence>
<dbReference type="InterPro" id="IPR011528">
    <property type="entry name" value="NERD"/>
</dbReference>
<sequence length="1368" mass="146028">MESDSARWHPVTDSEHRHEEEGLALIQKRLPDRPPFHAWTNFEFTDGRNHWAEVDLLVLAPAGLFLVELKHYRGAISGNAYQWKRGSRSEPSPLITTRRKAQRLKSVLLDAARDLKLPPHVVPWIDAAVLLHAPDSKSHLDPGAEEGIWGIDGRENISNLPGISGLFKTAPKQSVDEKTVLALIEKAGFAKRREREIGSWRLVGPAEDVTEGIQDRPAEHRITQDAARIRFYLVPAGTAAKERGARRELAKREFLLTRDLRHDGILQPRDLVDDESGDGLVFDRVEDEQPLDLWLADNSADLSLAERLGLVRQIVEALHYAHGHGVVHRALSPSDVLVTTDDQRRTRLRIGGWRQAGTIDRSSTAAAATRAATRLFGSDDAAVTSLGSVGAFVAPEGRWSPEARRVPLDMFALGALSYLILTGVPPAGSATELAQRLAREEGLDLAAHLPEAPRSLRDLLREATAPQVSKRTPDAGRFIEGLSLVEAGLIGVAADHVDPLEAPPGTVFDDRFTLVRRLGSGSTAAGLLVTDAEADGVQRVLKVALDDSATTRIAREAQTLVALGAATASRRLVRILATEPLDIGGRQALLLESAGEETLADVLQAHSRRLSLDLLKRWGGDLLEALVALDAAGFDHRDIKPANLGVREQPSDHAKHLVLFDFSMTGASPDAVEAGTPPYVDPFLGVGSRRRWDSAAERYAVGVTLYEMATGKRPVYGDGESAPQFGGQITLDPADFDPAASDALVTFFTHALSGEISERHASAETMHRAWKDALAPATVPATEDADAVAARATLDTALSEAGLSARALSALEPFGVVTVGDATRLDLRRVNSTPHLVAATKTEIGTRIKQWRARLGEAVDDAALETPSDDVLLHPRDAAELLVASASTPDQARAAALILGLDGDLDAFAIGAALSTALGPSSPNAWKVLSGLFESWTAVPATGTLLKGLSARVEAALEDLAGVAWTDELATALSPDQGSKRLVAGLVRASLDTADHLCRERSESGEPRFVRRRRRDGRMLVSRDPKLADAALTLGTQADSAIGTDSGSPVMPQARAAATLREVAGPLASLDHARLNRVAARFSTSAGATADGSLFRLNIGASEALRLALRSAESSQAFDAQQLRQLVKVRFPGAKALPPRPKLDDVVAEADVGLTWDGKAYVVASAPATATVLTSSTTVTVPSGPTGLTHESELRTSGAERSFLALGVRPRHHDAVISQLLESFSAREVNVTDLLLDTLTGLAEDAGVSWDLVLNADSATAGSEDRRGLAVLVERAVPTLVEHIDQALLDADGRPVLLTDTAPLARYGHLDVIARYSEITRPRAAAVWLVFPEETGRGAALDGVPVPTSHPGQFVHLGGPTAAEGAHA</sequence>
<feature type="domain" description="Protein kinase" evidence="6">
    <location>
        <begin position="512"/>
        <end position="771"/>
    </location>
</feature>
<dbReference type="InterPro" id="IPR000719">
    <property type="entry name" value="Prot_kinase_dom"/>
</dbReference>
<keyword evidence="1" id="KW-0808">Transferase</keyword>
<dbReference type="SUPFAM" id="SSF56112">
    <property type="entry name" value="Protein kinase-like (PK-like)"/>
    <property type="match status" value="2"/>
</dbReference>